<evidence type="ECO:0008006" key="3">
    <source>
        <dbReference type="Google" id="ProtNLM"/>
    </source>
</evidence>
<gene>
    <name evidence="1" type="ORF">ERHA53_19180</name>
</gene>
<reference evidence="1 2" key="1">
    <citation type="submission" date="2021-01" db="EMBL/GenBank/DDBJ databases">
        <title>Complete genome sequence of Erwinia rhapontici MAFF 311153.</title>
        <authorList>
            <person name="Morohoshi T."/>
            <person name="Someya N."/>
        </authorList>
    </citation>
    <scope>NUCLEOTIDE SEQUENCE [LARGE SCALE GENOMIC DNA]</scope>
    <source>
        <strain evidence="1 2">MAFF 311153</strain>
    </source>
</reference>
<keyword evidence="2" id="KW-1185">Reference proteome</keyword>
<protein>
    <recommendedName>
        <fullName evidence="3">Entry exclusion lipoprotein TrbK</fullName>
    </recommendedName>
</protein>
<accession>A0ABM7MZF9</accession>
<evidence type="ECO:0000313" key="1">
    <source>
        <dbReference type="EMBL" id="BCQ34575.1"/>
    </source>
</evidence>
<evidence type="ECO:0000313" key="2">
    <source>
        <dbReference type="Proteomes" id="UP000677515"/>
    </source>
</evidence>
<dbReference type="Proteomes" id="UP000677515">
    <property type="component" value="Chromosome"/>
</dbReference>
<dbReference type="RefSeq" id="WP_197931306.1">
    <property type="nucleotide sequence ID" value="NZ_AP024329.1"/>
</dbReference>
<organism evidence="1 2">
    <name type="scientific">Erwinia rhapontici</name>
    <name type="common">Pectobacterium rhapontici</name>
    <dbReference type="NCBI Taxonomy" id="55212"/>
    <lineage>
        <taxon>Bacteria</taxon>
        <taxon>Pseudomonadati</taxon>
        <taxon>Pseudomonadota</taxon>
        <taxon>Gammaproteobacteria</taxon>
        <taxon>Enterobacterales</taxon>
        <taxon>Erwiniaceae</taxon>
        <taxon>Erwinia</taxon>
    </lineage>
</organism>
<dbReference type="EMBL" id="AP024329">
    <property type="protein sequence ID" value="BCQ34575.1"/>
    <property type="molecule type" value="Genomic_DNA"/>
</dbReference>
<name>A0ABM7MZF9_ERWRD</name>
<dbReference type="PROSITE" id="PS51257">
    <property type="entry name" value="PROKAR_LIPOPROTEIN"/>
    <property type="match status" value="1"/>
</dbReference>
<sequence length="69" mass="7601">MINKTTLLIAIAALTTACSPHQPKQQRSETPECRTWRTMMTAPLAPDAYGRLKADCEKSVGRGDSIRPD</sequence>
<proteinExistence type="predicted"/>